<dbReference type="AlphaFoldDB" id="A0A317E4F8"/>
<feature type="transmembrane region" description="Helical" evidence="5">
    <location>
        <begin position="40"/>
        <end position="59"/>
    </location>
</feature>
<dbReference type="SMART" id="SM00342">
    <property type="entry name" value="HTH_ARAC"/>
    <property type="match status" value="1"/>
</dbReference>
<dbReference type="GO" id="GO:0003700">
    <property type="term" value="F:DNA-binding transcription factor activity"/>
    <property type="evidence" value="ECO:0007669"/>
    <property type="project" value="InterPro"/>
</dbReference>
<dbReference type="Gene3D" id="2.60.120.10">
    <property type="entry name" value="Jelly Rolls"/>
    <property type="match status" value="1"/>
</dbReference>
<dbReference type="InterPro" id="IPR018060">
    <property type="entry name" value="HTH_AraC"/>
</dbReference>
<dbReference type="PANTHER" id="PTHR11019">
    <property type="entry name" value="HTH-TYPE TRANSCRIPTIONAL REGULATOR NIMR"/>
    <property type="match status" value="1"/>
</dbReference>
<dbReference type="GO" id="GO:0043565">
    <property type="term" value="F:sequence-specific DNA binding"/>
    <property type="evidence" value="ECO:0007669"/>
    <property type="project" value="InterPro"/>
</dbReference>
<dbReference type="Pfam" id="PF12833">
    <property type="entry name" value="HTH_18"/>
    <property type="match status" value="1"/>
</dbReference>
<evidence type="ECO:0000313" key="8">
    <source>
        <dbReference type="Proteomes" id="UP000245461"/>
    </source>
</evidence>
<accession>A0A317E4F8</accession>
<gene>
    <name evidence="7" type="ORF">DKG74_13620</name>
</gene>
<dbReference type="Proteomes" id="UP000245461">
    <property type="component" value="Unassembled WGS sequence"/>
</dbReference>
<keyword evidence="5" id="KW-0812">Transmembrane</keyword>
<keyword evidence="5" id="KW-0472">Membrane</keyword>
<comment type="caution">
    <text evidence="7">The sequence shown here is derived from an EMBL/GenBank/DDBJ whole genome shotgun (WGS) entry which is preliminary data.</text>
</comment>
<dbReference type="Pfam" id="PF02311">
    <property type="entry name" value="AraC_binding"/>
    <property type="match status" value="1"/>
</dbReference>
<keyword evidence="8" id="KW-1185">Reference proteome</keyword>
<dbReference type="InterPro" id="IPR003313">
    <property type="entry name" value="AraC-bd"/>
</dbReference>
<evidence type="ECO:0000256" key="1">
    <source>
        <dbReference type="ARBA" id="ARBA00022491"/>
    </source>
</evidence>
<keyword evidence="5" id="KW-1133">Transmembrane helix</keyword>
<evidence type="ECO:0000256" key="5">
    <source>
        <dbReference type="SAM" id="Phobius"/>
    </source>
</evidence>
<dbReference type="InterPro" id="IPR009057">
    <property type="entry name" value="Homeodomain-like_sf"/>
</dbReference>
<dbReference type="OrthoDB" id="9804543at2"/>
<dbReference type="PROSITE" id="PS01124">
    <property type="entry name" value="HTH_ARAC_FAMILY_2"/>
    <property type="match status" value="1"/>
</dbReference>
<keyword evidence="2" id="KW-0805">Transcription regulation</keyword>
<proteinExistence type="predicted"/>
<name>A0A317E4F8_9PROT</name>
<dbReference type="InterPro" id="IPR014710">
    <property type="entry name" value="RmlC-like_jellyroll"/>
</dbReference>
<dbReference type="InterPro" id="IPR011051">
    <property type="entry name" value="RmlC_Cupin_sf"/>
</dbReference>
<dbReference type="Gene3D" id="1.10.10.60">
    <property type="entry name" value="Homeodomain-like"/>
    <property type="match status" value="1"/>
</dbReference>
<evidence type="ECO:0000313" key="7">
    <source>
        <dbReference type="EMBL" id="PWR21462.1"/>
    </source>
</evidence>
<dbReference type="SUPFAM" id="SSF46689">
    <property type="entry name" value="Homeodomain-like"/>
    <property type="match status" value="2"/>
</dbReference>
<evidence type="ECO:0000256" key="4">
    <source>
        <dbReference type="ARBA" id="ARBA00023163"/>
    </source>
</evidence>
<evidence type="ECO:0000256" key="2">
    <source>
        <dbReference type="ARBA" id="ARBA00023015"/>
    </source>
</evidence>
<dbReference type="SUPFAM" id="SSF51182">
    <property type="entry name" value="RmlC-like cupins"/>
    <property type="match status" value="1"/>
</dbReference>
<keyword evidence="4" id="KW-0804">Transcription</keyword>
<evidence type="ECO:0000259" key="6">
    <source>
        <dbReference type="PROSITE" id="PS01124"/>
    </source>
</evidence>
<reference evidence="7 8" key="1">
    <citation type="submission" date="2018-05" db="EMBL/GenBank/DDBJ databases">
        <title>Zavarzinia sp. HR-AS.</title>
        <authorList>
            <person name="Lee Y."/>
            <person name="Jeon C.O."/>
        </authorList>
    </citation>
    <scope>NUCLEOTIDE SEQUENCE [LARGE SCALE GENOMIC DNA]</scope>
    <source>
        <strain evidence="7 8">HR-AS</strain>
    </source>
</reference>
<dbReference type="EMBL" id="QGLE01000007">
    <property type="protein sequence ID" value="PWR21462.1"/>
    <property type="molecule type" value="Genomic_DNA"/>
</dbReference>
<organism evidence="7 8">
    <name type="scientific">Zavarzinia aquatilis</name>
    <dbReference type="NCBI Taxonomy" id="2211142"/>
    <lineage>
        <taxon>Bacteria</taxon>
        <taxon>Pseudomonadati</taxon>
        <taxon>Pseudomonadota</taxon>
        <taxon>Alphaproteobacteria</taxon>
        <taxon>Rhodospirillales</taxon>
        <taxon>Zavarziniaceae</taxon>
        <taxon>Zavarzinia</taxon>
    </lineage>
</organism>
<keyword evidence="1" id="KW-0678">Repressor</keyword>
<dbReference type="PANTHER" id="PTHR11019:SF159">
    <property type="entry name" value="TRANSCRIPTIONAL REGULATOR-RELATED"/>
    <property type="match status" value="1"/>
</dbReference>
<sequence length="268" mass="29449">MVRNVRAAEFETVPRAVVAVGNDYSAGFEVAPHKHRRGQLLYATCGVMLVGTAAGTWLVPPDQAVWIPPWTVHSMRSTGARLGTRNLFIEPGAIDGLPEDCRVVRITPLMRALVLEAVDLPLEYEADGRGGLIMNLLLHELRSLPVQPMNLPMPASGLLADLCHEFALAPDPHATIDDWCGRLAMSRRSFTRAFRTETGLSFAQWRQRACLFAAMPRLGRGEAVTSVALDLGYDSVAAFTTMFRRLLGDAPSRYFRQVADGHWPAAQA</sequence>
<protein>
    <submittedName>
        <fullName evidence="7">AraC family transcriptional regulator</fullName>
    </submittedName>
</protein>
<dbReference type="CDD" id="cd06124">
    <property type="entry name" value="cupin_NimR-like_N"/>
    <property type="match status" value="1"/>
</dbReference>
<dbReference type="FunFam" id="1.10.10.60:FF:000132">
    <property type="entry name" value="AraC family transcriptional regulator"/>
    <property type="match status" value="1"/>
</dbReference>
<dbReference type="RefSeq" id="WP_109906690.1">
    <property type="nucleotide sequence ID" value="NZ_QGLE01000007.1"/>
</dbReference>
<feature type="domain" description="HTH araC/xylS-type" evidence="6">
    <location>
        <begin position="175"/>
        <end position="257"/>
    </location>
</feature>
<keyword evidence="3" id="KW-0238">DNA-binding</keyword>
<evidence type="ECO:0000256" key="3">
    <source>
        <dbReference type="ARBA" id="ARBA00023125"/>
    </source>
</evidence>